<evidence type="ECO:0000256" key="2">
    <source>
        <dbReference type="ARBA" id="ARBA00022801"/>
    </source>
</evidence>
<sequence length="488" mass="51269">MQQISVRCVALLVAILGLAQPASAKDSLQQRVEAVLAEAGPGTRFGLVVATADGRELVAVAPDNRFIPASNTKMFPTAATFALVTGLDQPDATGGAAVRLEKAGRGASDVILTGYGDARLSSAADCTTDCLATLADAVAARTRQVLDVVGDDSLFPDQRWSPGMSWNNIPTSSGTAISALTLDDNEIALQVIPGAVGAQPRIDLALAYYTIENRAVTVAAGKTELNVARLPGQRTVRLTGAIARDAKPEDFRLGVDDPAHYAAWRLKALLEARGVKVSGAIQTRHRPFMPSDDPKLRGATPLARPPQPEALARLVPPPLIEDLTHTNKVSQNLHAELFLRRLGLIDGSGSIEDGEAAVKAMLARAGVPRAGFDFSDGSGMSTYNRLAPRAVVTFLRWIAAQPWGAAWRTTLPIGGVDGTLRNRFKGTALEGKLTAKTGTLNASNALSGYFTAKSGQTLTFSAFANDVPSEASATKAMDAALELVASEN</sequence>
<reference evidence="5" key="1">
    <citation type="journal article" date="2019" name="Int. J. Syst. Evol. Microbiol.">
        <title>The Global Catalogue of Microorganisms (GCM) 10K type strain sequencing project: providing services to taxonomists for standard genome sequencing and annotation.</title>
        <authorList>
            <consortium name="The Broad Institute Genomics Platform"/>
            <consortium name="The Broad Institute Genome Sequencing Center for Infectious Disease"/>
            <person name="Wu L."/>
            <person name="Ma J."/>
        </authorList>
    </citation>
    <scope>NUCLEOTIDE SEQUENCE [LARGE SCALE GENOMIC DNA]</scope>
    <source>
        <strain evidence="5">CGMCC 1.16275</strain>
    </source>
</reference>
<dbReference type="PANTHER" id="PTHR30023">
    <property type="entry name" value="D-ALANYL-D-ALANINE CARBOXYPEPTIDASE"/>
    <property type="match status" value="1"/>
</dbReference>
<feature type="signal peptide" evidence="3">
    <location>
        <begin position="1"/>
        <end position="24"/>
    </location>
</feature>
<evidence type="ECO:0000313" key="4">
    <source>
        <dbReference type="EMBL" id="MFD1612274.1"/>
    </source>
</evidence>
<proteinExistence type="inferred from homology"/>
<dbReference type="Proteomes" id="UP001597115">
    <property type="component" value="Unassembled WGS sequence"/>
</dbReference>
<keyword evidence="2 4" id="KW-0378">Hydrolase</keyword>
<gene>
    <name evidence="4" type="primary">dacB</name>
    <name evidence="4" type="ORF">ACFSCW_10715</name>
</gene>
<name>A0ABW4I5W0_9SPHN</name>
<evidence type="ECO:0000256" key="3">
    <source>
        <dbReference type="SAM" id="SignalP"/>
    </source>
</evidence>
<keyword evidence="3" id="KW-0732">Signal</keyword>
<keyword evidence="4" id="KW-0121">Carboxypeptidase</keyword>
<protein>
    <submittedName>
        <fullName evidence="4">D-alanyl-D-alanine carboxypeptidase/D-alanyl-D-alanine-endopeptidase</fullName>
        <ecNumber evidence="4">3.4.16.4</ecNumber>
    </submittedName>
</protein>
<comment type="caution">
    <text evidence="4">The sequence shown here is derived from an EMBL/GenBank/DDBJ whole genome shotgun (WGS) entry which is preliminary data.</text>
</comment>
<keyword evidence="4" id="KW-0645">Protease</keyword>
<evidence type="ECO:0000256" key="1">
    <source>
        <dbReference type="ARBA" id="ARBA00006096"/>
    </source>
</evidence>
<dbReference type="Gene3D" id="3.40.710.10">
    <property type="entry name" value="DD-peptidase/beta-lactamase superfamily"/>
    <property type="match status" value="2"/>
</dbReference>
<accession>A0ABW4I5W0</accession>
<evidence type="ECO:0000313" key="5">
    <source>
        <dbReference type="Proteomes" id="UP001597115"/>
    </source>
</evidence>
<dbReference type="NCBIfam" id="TIGR00666">
    <property type="entry name" value="PBP4"/>
    <property type="match status" value="1"/>
</dbReference>
<comment type="similarity">
    <text evidence="1">Belongs to the peptidase S13 family.</text>
</comment>
<dbReference type="RefSeq" id="WP_380889059.1">
    <property type="nucleotide sequence ID" value="NZ_JBHUDY010000001.1"/>
</dbReference>
<dbReference type="EC" id="3.4.16.4" evidence="4"/>
<keyword evidence="5" id="KW-1185">Reference proteome</keyword>
<dbReference type="EMBL" id="JBHUDY010000001">
    <property type="protein sequence ID" value="MFD1612274.1"/>
    <property type="molecule type" value="Genomic_DNA"/>
</dbReference>
<dbReference type="InterPro" id="IPR012338">
    <property type="entry name" value="Beta-lactam/transpept-like"/>
</dbReference>
<dbReference type="SUPFAM" id="SSF56601">
    <property type="entry name" value="beta-lactamase/transpeptidase-like"/>
    <property type="match status" value="1"/>
</dbReference>
<dbReference type="InterPro" id="IPR000667">
    <property type="entry name" value="Peptidase_S13"/>
</dbReference>
<dbReference type="GO" id="GO:0009002">
    <property type="term" value="F:serine-type D-Ala-D-Ala carboxypeptidase activity"/>
    <property type="evidence" value="ECO:0007669"/>
    <property type="project" value="UniProtKB-EC"/>
</dbReference>
<organism evidence="4 5">
    <name type="scientific">Sphingomonas tabacisoli</name>
    <dbReference type="NCBI Taxonomy" id="2249466"/>
    <lineage>
        <taxon>Bacteria</taxon>
        <taxon>Pseudomonadati</taxon>
        <taxon>Pseudomonadota</taxon>
        <taxon>Alphaproteobacteria</taxon>
        <taxon>Sphingomonadales</taxon>
        <taxon>Sphingomonadaceae</taxon>
        <taxon>Sphingomonas</taxon>
    </lineage>
</organism>
<feature type="chain" id="PRO_5045654758" evidence="3">
    <location>
        <begin position="25"/>
        <end position="488"/>
    </location>
</feature>
<dbReference type="Pfam" id="PF02113">
    <property type="entry name" value="Peptidase_S13"/>
    <property type="match status" value="1"/>
</dbReference>
<dbReference type="PRINTS" id="PR00922">
    <property type="entry name" value="DADACBPTASE3"/>
</dbReference>
<dbReference type="PANTHER" id="PTHR30023:SF0">
    <property type="entry name" value="PENICILLIN-SENSITIVE CARBOXYPEPTIDASE A"/>
    <property type="match status" value="1"/>
</dbReference>